<dbReference type="InterPro" id="IPR042836">
    <property type="entry name" value="SIG15"/>
</dbReference>
<organism evidence="2 3">
    <name type="scientific">Pygocentrus nattereri</name>
    <name type="common">Red-bellied piranha</name>
    <dbReference type="NCBI Taxonomy" id="42514"/>
    <lineage>
        <taxon>Eukaryota</taxon>
        <taxon>Metazoa</taxon>
        <taxon>Chordata</taxon>
        <taxon>Craniata</taxon>
        <taxon>Vertebrata</taxon>
        <taxon>Euteleostomi</taxon>
        <taxon>Actinopterygii</taxon>
        <taxon>Neopterygii</taxon>
        <taxon>Teleostei</taxon>
        <taxon>Ostariophysi</taxon>
        <taxon>Characiformes</taxon>
        <taxon>Characoidei</taxon>
        <taxon>Pygocentrus</taxon>
    </lineage>
</organism>
<evidence type="ECO:0000313" key="2">
    <source>
        <dbReference type="Ensembl" id="ENSPNAP00000008543.2"/>
    </source>
</evidence>
<dbReference type="CDD" id="cd00099">
    <property type="entry name" value="IgV"/>
    <property type="match status" value="1"/>
</dbReference>
<sequence length="161" mass="18022">NQQHGLNLVFTKPGCTFPSLLQNAGLMAKWSMTMPDVVYGETGNDVVLPCHFTSPHKNYMGNITVRWRKDEAFVGAHIFSCSNKNELDCKKSDSHYSFSGNLRKNDLSLKITAAKSDDAGKYFCRVELSNRADTFESSKGTELIISSKCLKSNYLFVHLQS</sequence>
<dbReference type="PANTHER" id="PTHR46942:SF1">
    <property type="entry name" value="SIALIC ACID-BINDING IG-LIKE LECTIN 15"/>
    <property type="match status" value="1"/>
</dbReference>
<dbReference type="Pfam" id="PF07686">
    <property type="entry name" value="V-set"/>
    <property type="match status" value="1"/>
</dbReference>
<dbReference type="InterPro" id="IPR003599">
    <property type="entry name" value="Ig_sub"/>
</dbReference>
<evidence type="ECO:0000259" key="1">
    <source>
        <dbReference type="PROSITE" id="PS50835"/>
    </source>
</evidence>
<name>A0A3B4CAB0_PYGNA</name>
<dbReference type="Proteomes" id="UP001501920">
    <property type="component" value="Chromosome 20"/>
</dbReference>
<dbReference type="GeneTree" id="ENSGT01060000248852"/>
<dbReference type="SMART" id="SM00409">
    <property type="entry name" value="IG"/>
    <property type="match status" value="1"/>
</dbReference>
<dbReference type="OMA" id="NYMGNIT"/>
<dbReference type="InterPro" id="IPR007110">
    <property type="entry name" value="Ig-like_dom"/>
</dbReference>
<evidence type="ECO:0000313" key="3">
    <source>
        <dbReference type="Proteomes" id="UP001501920"/>
    </source>
</evidence>
<protein>
    <recommendedName>
        <fullName evidence="1">Ig-like domain-containing protein</fullName>
    </recommendedName>
</protein>
<dbReference type="GO" id="GO:0005886">
    <property type="term" value="C:plasma membrane"/>
    <property type="evidence" value="ECO:0007669"/>
    <property type="project" value="TreeGrafter"/>
</dbReference>
<feature type="domain" description="Ig-like" evidence="1">
    <location>
        <begin position="18"/>
        <end position="136"/>
    </location>
</feature>
<dbReference type="GO" id="GO:0032956">
    <property type="term" value="P:regulation of actin cytoskeleton organization"/>
    <property type="evidence" value="ECO:0007669"/>
    <property type="project" value="TreeGrafter"/>
</dbReference>
<reference evidence="2" key="3">
    <citation type="submission" date="2025-09" db="UniProtKB">
        <authorList>
            <consortium name="Ensembl"/>
        </authorList>
    </citation>
    <scope>IDENTIFICATION</scope>
</reference>
<dbReference type="Ensembl" id="ENSPNAT00000014627.2">
    <property type="protein sequence ID" value="ENSPNAP00000008543.2"/>
    <property type="gene ID" value="ENSPNAG00000003035.2"/>
</dbReference>
<dbReference type="SUPFAM" id="SSF48726">
    <property type="entry name" value="Immunoglobulin"/>
    <property type="match status" value="1"/>
</dbReference>
<dbReference type="PROSITE" id="PS50835">
    <property type="entry name" value="IG_LIKE"/>
    <property type="match status" value="1"/>
</dbReference>
<dbReference type="GO" id="GO:2001204">
    <property type="term" value="P:regulation of osteoclast development"/>
    <property type="evidence" value="ECO:0007669"/>
    <property type="project" value="TreeGrafter"/>
</dbReference>
<dbReference type="STRING" id="42514.ENSPNAP00000008543"/>
<dbReference type="GO" id="GO:0045124">
    <property type="term" value="P:regulation of bone resorption"/>
    <property type="evidence" value="ECO:0007669"/>
    <property type="project" value="TreeGrafter"/>
</dbReference>
<accession>A0A3B4CAB0</accession>
<dbReference type="InterPro" id="IPR013783">
    <property type="entry name" value="Ig-like_fold"/>
</dbReference>
<dbReference type="InterPro" id="IPR036179">
    <property type="entry name" value="Ig-like_dom_sf"/>
</dbReference>
<keyword evidence="3" id="KW-1185">Reference proteome</keyword>
<dbReference type="InterPro" id="IPR013106">
    <property type="entry name" value="Ig_V-set"/>
</dbReference>
<proteinExistence type="predicted"/>
<dbReference type="SMART" id="SM00406">
    <property type="entry name" value="IGv"/>
    <property type="match status" value="1"/>
</dbReference>
<dbReference type="Gene3D" id="2.60.40.10">
    <property type="entry name" value="Immunoglobulins"/>
    <property type="match status" value="1"/>
</dbReference>
<dbReference type="PANTHER" id="PTHR46942">
    <property type="entry name" value="SIALIC ACID-BINDING IG-LIKE LECTIN 15"/>
    <property type="match status" value="1"/>
</dbReference>
<reference evidence="2" key="2">
    <citation type="submission" date="2025-08" db="UniProtKB">
        <authorList>
            <consortium name="Ensembl"/>
        </authorList>
    </citation>
    <scope>IDENTIFICATION</scope>
</reference>
<reference evidence="2 3" key="1">
    <citation type="submission" date="2020-10" db="EMBL/GenBank/DDBJ databases">
        <title>Pygocentrus nattereri (red-bellied piranha) genome, fPygNat1, primary haplotype.</title>
        <authorList>
            <person name="Myers G."/>
            <person name="Meyer A."/>
            <person name="Karagic N."/>
            <person name="Pippel M."/>
            <person name="Winkler S."/>
            <person name="Tracey A."/>
            <person name="Wood J."/>
            <person name="Formenti G."/>
            <person name="Howe K."/>
            <person name="Fedrigo O."/>
            <person name="Jarvis E.D."/>
        </authorList>
    </citation>
    <scope>NUCLEOTIDE SEQUENCE [LARGE SCALE GENOMIC DNA]</scope>
</reference>
<dbReference type="AlphaFoldDB" id="A0A3B4CAB0"/>